<evidence type="ECO:0000313" key="3">
    <source>
        <dbReference type="Proteomes" id="UP000007797"/>
    </source>
</evidence>
<evidence type="ECO:0000313" key="2">
    <source>
        <dbReference type="EMBL" id="EGG18894.1"/>
    </source>
</evidence>
<keyword evidence="3" id="KW-1185">Reference proteome</keyword>
<evidence type="ECO:0008006" key="4">
    <source>
        <dbReference type="Google" id="ProtNLM"/>
    </source>
</evidence>
<feature type="transmembrane region" description="Helical" evidence="1">
    <location>
        <begin position="41"/>
        <end position="58"/>
    </location>
</feature>
<dbReference type="KEGG" id="dfa:DFA_02633"/>
<evidence type="ECO:0000256" key="1">
    <source>
        <dbReference type="SAM" id="Phobius"/>
    </source>
</evidence>
<accession>F4PZY0</accession>
<protein>
    <recommendedName>
        <fullName evidence="4">Transmembrane protein</fullName>
    </recommendedName>
</protein>
<gene>
    <name evidence="2" type="ORF">DFA_02633</name>
</gene>
<dbReference type="GeneID" id="14871009"/>
<proteinExistence type="predicted"/>
<dbReference type="EMBL" id="GL883017">
    <property type="protein sequence ID" value="EGG18894.1"/>
    <property type="molecule type" value="Genomic_DNA"/>
</dbReference>
<reference evidence="3" key="1">
    <citation type="journal article" date="2011" name="Genome Res.">
        <title>Phylogeny-wide analysis of social amoeba genomes highlights ancient origins for complex intercellular communication.</title>
        <authorList>
            <person name="Heidel A.J."/>
            <person name="Lawal H.M."/>
            <person name="Felder M."/>
            <person name="Schilde C."/>
            <person name="Helps N.R."/>
            <person name="Tunggal B."/>
            <person name="Rivero F."/>
            <person name="John U."/>
            <person name="Schleicher M."/>
            <person name="Eichinger L."/>
            <person name="Platzer M."/>
            <person name="Noegel A.A."/>
            <person name="Schaap P."/>
            <person name="Gloeckner G."/>
        </authorList>
    </citation>
    <scope>NUCLEOTIDE SEQUENCE [LARGE SCALE GENOMIC DNA]</scope>
    <source>
        <strain evidence="3">SH3</strain>
    </source>
</reference>
<keyword evidence="1" id="KW-1133">Transmembrane helix</keyword>
<dbReference type="Proteomes" id="UP000007797">
    <property type="component" value="Unassembled WGS sequence"/>
</dbReference>
<dbReference type="AlphaFoldDB" id="F4PZY0"/>
<dbReference type="RefSeq" id="XP_004357356.1">
    <property type="nucleotide sequence ID" value="XM_004357300.1"/>
</dbReference>
<keyword evidence="1" id="KW-0812">Transmembrane</keyword>
<sequence>MLFVATSNVCVCLCVSSLSIRGRCRGMDSCLADLTRLSCLFYLLSICLSFCLSISAYHRGDKE</sequence>
<name>F4PZY0_CACFS</name>
<organism evidence="2 3">
    <name type="scientific">Cavenderia fasciculata</name>
    <name type="common">Slime mold</name>
    <name type="synonym">Dictyostelium fasciculatum</name>
    <dbReference type="NCBI Taxonomy" id="261658"/>
    <lineage>
        <taxon>Eukaryota</taxon>
        <taxon>Amoebozoa</taxon>
        <taxon>Evosea</taxon>
        <taxon>Eumycetozoa</taxon>
        <taxon>Dictyostelia</taxon>
        <taxon>Acytosteliales</taxon>
        <taxon>Cavenderiaceae</taxon>
        <taxon>Cavenderia</taxon>
    </lineage>
</organism>
<keyword evidence="1" id="KW-0472">Membrane</keyword>